<dbReference type="Proteomes" id="UP000005819">
    <property type="component" value="Unassembled WGS sequence"/>
</dbReference>
<evidence type="ECO:0000313" key="13">
    <source>
        <dbReference type="Proteomes" id="UP000005819"/>
    </source>
</evidence>
<dbReference type="FunFam" id="3.40.50.2300:FF:000121">
    <property type="entry name" value="Sensor histidine kinase RcsC"/>
    <property type="match status" value="1"/>
</dbReference>
<dbReference type="AlphaFoldDB" id="B0MU20"/>
<evidence type="ECO:0000256" key="6">
    <source>
        <dbReference type="ARBA" id="ARBA00022777"/>
    </source>
</evidence>
<dbReference type="SUPFAM" id="SSF47384">
    <property type="entry name" value="Homodimeric domain of signal transducing histidine kinase"/>
    <property type="match status" value="1"/>
</dbReference>
<dbReference type="Gene3D" id="3.40.50.2300">
    <property type="match status" value="1"/>
</dbReference>
<keyword evidence="6" id="KW-0418">Kinase</keyword>
<dbReference type="InterPro" id="IPR036890">
    <property type="entry name" value="HATPase_C_sf"/>
</dbReference>
<evidence type="ECO:0000313" key="12">
    <source>
        <dbReference type="EMBL" id="EDS04611.1"/>
    </source>
</evidence>
<protein>
    <recommendedName>
        <fullName evidence="2">histidine kinase</fullName>
        <ecNumber evidence="2">2.7.13.3</ecNumber>
    </recommendedName>
</protein>
<dbReference type="SMART" id="SM00448">
    <property type="entry name" value="REC"/>
    <property type="match status" value="1"/>
</dbReference>
<keyword evidence="5" id="KW-0547">Nucleotide-binding</keyword>
<dbReference type="Pfam" id="PF00072">
    <property type="entry name" value="Response_reg"/>
    <property type="match status" value="1"/>
</dbReference>
<feature type="domain" description="Histidine kinase" evidence="10">
    <location>
        <begin position="157"/>
        <end position="377"/>
    </location>
</feature>
<dbReference type="Gene3D" id="1.10.287.130">
    <property type="match status" value="1"/>
</dbReference>
<evidence type="ECO:0000256" key="1">
    <source>
        <dbReference type="ARBA" id="ARBA00000085"/>
    </source>
</evidence>
<comment type="catalytic activity">
    <reaction evidence="1">
        <text>ATP + protein L-histidine = ADP + protein N-phospho-L-histidine.</text>
        <dbReference type="EC" id="2.7.13.3"/>
    </reaction>
</comment>
<dbReference type="PROSITE" id="PS50110">
    <property type="entry name" value="RESPONSE_REGULATORY"/>
    <property type="match status" value="1"/>
</dbReference>
<dbReference type="InterPro" id="IPR011006">
    <property type="entry name" value="CheY-like_superfamily"/>
</dbReference>
<dbReference type="CDD" id="cd19920">
    <property type="entry name" value="REC_PA4781-like"/>
    <property type="match status" value="1"/>
</dbReference>
<keyword evidence="3 9" id="KW-0597">Phosphoprotein</keyword>
<evidence type="ECO:0000256" key="2">
    <source>
        <dbReference type="ARBA" id="ARBA00012438"/>
    </source>
</evidence>
<accession>B0MU20</accession>
<name>B0MU20_9BACT</name>
<reference evidence="12" key="2">
    <citation type="submission" date="2013-09" db="EMBL/GenBank/DDBJ databases">
        <title>Draft genome sequence of Alistipes putredinis (DSM 17216).</title>
        <authorList>
            <person name="Sudarsanam P."/>
            <person name="Ley R."/>
            <person name="Guruge J."/>
            <person name="Turnbaugh P.J."/>
            <person name="Mahowald M."/>
            <person name="Liep D."/>
            <person name="Gordon J."/>
        </authorList>
    </citation>
    <scope>NUCLEOTIDE SEQUENCE</scope>
    <source>
        <strain evidence="12">DSM 17216</strain>
    </source>
</reference>
<dbReference type="GeneID" id="73803517"/>
<evidence type="ECO:0000256" key="9">
    <source>
        <dbReference type="PROSITE-ProRule" id="PRU00169"/>
    </source>
</evidence>
<evidence type="ECO:0000256" key="4">
    <source>
        <dbReference type="ARBA" id="ARBA00022679"/>
    </source>
</evidence>
<dbReference type="InterPro" id="IPR005467">
    <property type="entry name" value="His_kinase_dom"/>
</dbReference>
<evidence type="ECO:0000256" key="7">
    <source>
        <dbReference type="ARBA" id="ARBA00022840"/>
    </source>
</evidence>
<dbReference type="Pfam" id="PF02518">
    <property type="entry name" value="HATPase_c"/>
    <property type="match status" value="1"/>
</dbReference>
<keyword evidence="7" id="KW-0067">ATP-binding</keyword>
<keyword evidence="13" id="KW-1185">Reference proteome</keyword>
<dbReference type="eggNOG" id="COG3437">
    <property type="taxonomic scope" value="Bacteria"/>
</dbReference>
<dbReference type="EC" id="2.7.13.3" evidence="2"/>
<dbReference type="eggNOG" id="COG2205">
    <property type="taxonomic scope" value="Bacteria"/>
</dbReference>
<dbReference type="GO" id="GO:0005524">
    <property type="term" value="F:ATP binding"/>
    <property type="evidence" value="ECO:0007669"/>
    <property type="project" value="UniProtKB-KW"/>
</dbReference>
<keyword evidence="4" id="KW-0808">Transferase</keyword>
<dbReference type="SMART" id="SM00387">
    <property type="entry name" value="HATPase_c"/>
    <property type="match status" value="1"/>
</dbReference>
<dbReference type="InterPro" id="IPR003594">
    <property type="entry name" value="HATPase_dom"/>
</dbReference>
<evidence type="ECO:0000259" key="10">
    <source>
        <dbReference type="PROSITE" id="PS50109"/>
    </source>
</evidence>
<keyword evidence="8" id="KW-0902">Two-component regulatory system</keyword>
<dbReference type="InterPro" id="IPR003661">
    <property type="entry name" value="HisK_dim/P_dom"/>
</dbReference>
<dbReference type="RefSeq" id="WP_004329317.1">
    <property type="nucleotide sequence ID" value="NZ_DS499579.1"/>
</dbReference>
<dbReference type="InterPro" id="IPR036097">
    <property type="entry name" value="HisK_dim/P_sf"/>
</dbReference>
<dbReference type="CDD" id="cd00082">
    <property type="entry name" value="HisKA"/>
    <property type="match status" value="1"/>
</dbReference>
<organism evidence="12 13">
    <name type="scientific">Alistipes putredinis DSM 17216</name>
    <dbReference type="NCBI Taxonomy" id="445970"/>
    <lineage>
        <taxon>Bacteria</taxon>
        <taxon>Pseudomonadati</taxon>
        <taxon>Bacteroidota</taxon>
        <taxon>Bacteroidia</taxon>
        <taxon>Bacteroidales</taxon>
        <taxon>Rikenellaceae</taxon>
        <taxon>Alistipes</taxon>
    </lineage>
</organism>
<gene>
    <name evidence="12" type="ORF">ALIPUT_00482</name>
</gene>
<dbReference type="SUPFAM" id="SSF52172">
    <property type="entry name" value="CheY-like"/>
    <property type="match status" value="1"/>
</dbReference>
<dbReference type="PANTHER" id="PTHR43547">
    <property type="entry name" value="TWO-COMPONENT HISTIDINE KINASE"/>
    <property type="match status" value="1"/>
</dbReference>
<sequence length="389" mass="42952">MENLSVNPENYKILVVDDIATNVLLLKTILGKAGYRIVTATGGREALEKVESESPDLILLDIMMPDMNGYEVIERLKADERFCRIPVIFLSALHDSENIVKGFKMGASDYVSKPFNHEELITRVAHHMFIAEAQRVIVRQNEELQETLASRDKMYSVIAHDLRSPIGSLKMLFNTLLDSLDAERVGAGNLDMLRMGNDIAEDTFSLLDNLLKWTKCQTGRMHTVYQDVDLAEVVLFSSKISESVARTKGIVVEYDIPAPIHVRCDVDMVKTIVRNLLSNAIKYSPEGGGKIIVSTAETPTHAVVRVRDFGVGIKPEDLNKVLDPAMYFTTYGTGKEEGSGLGLQLCLDLVHRNGGEMTVESVYGEGATFSFTIAKSPADERPASAGEPV</sequence>
<evidence type="ECO:0000259" key="11">
    <source>
        <dbReference type="PROSITE" id="PS50110"/>
    </source>
</evidence>
<evidence type="ECO:0000256" key="5">
    <source>
        <dbReference type="ARBA" id="ARBA00022741"/>
    </source>
</evidence>
<dbReference type="EMBL" id="ABFK02000016">
    <property type="protein sequence ID" value="EDS04611.1"/>
    <property type="molecule type" value="Genomic_DNA"/>
</dbReference>
<dbReference type="PRINTS" id="PR00344">
    <property type="entry name" value="BCTRLSENSOR"/>
</dbReference>
<evidence type="ECO:0000256" key="3">
    <source>
        <dbReference type="ARBA" id="ARBA00022553"/>
    </source>
</evidence>
<comment type="caution">
    <text evidence="12">The sequence shown here is derived from an EMBL/GenBank/DDBJ whole genome shotgun (WGS) entry which is preliminary data.</text>
</comment>
<evidence type="ECO:0000256" key="8">
    <source>
        <dbReference type="ARBA" id="ARBA00023012"/>
    </source>
</evidence>
<dbReference type="PROSITE" id="PS50109">
    <property type="entry name" value="HIS_KIN"/>
    <property type="match status" value="1"/>
</dbReference>
<dbReference type="Gene3D" id="3.30.565.10">
    <property type="entry name" value="Histidine kinase-like ATPase, C-terminal domain"/>
    <property type="match status" value="1"/>
</dbReference>
<feature type="domain" description="Response regulatory" evidence="11">
    <location>
        <begin position="12"/>
        <end position="128"/>
    </location>
</feature>
<reference evidence="12" key="1">
    <citation type="submission" date="2007-10" db="EMBL/GenBank/DDBJ databases">
        <authorList>
            <person name="Fulton L."/>
            <person name="Clifton S."/>
            <person name="Fulton B."/>
            <person name="Xu J."/>
            <person name="Minx P."/>
            <person name="Pepin K.H."/>
            <person name="Johnson M."/>
            <person name="Thiruvilangam P."/>
            <person name="Bhonagiri V."/>
            <person name="Nash W.E."/>
            <person name="Mardis E.R."/>
            <person name="Wilson R.K."/>
        </authorList>
    </citation>
    <scope>NUCLEOTIDE SEQUENCE [LARGE SCALE GENOMIC DNA]</scope>
    <source>
        <strain evidence="12">DSM 17216</strain>
    </source>
</reference>
<dbReference type="HOGENOM" id="CLU_000445_114_72_10"/>
<feature type="modified residue" description="4-aspartylphosphate" evidence="9">
    <location>
        <position position="61"/>
    </location>
</feature>
<dbReference type="InterPro" id="IPR004358">
    <property type="entry name" value="Sig_transdc_His_kin-like_C"/>
</dbReference>
<proteinExistence type="predicted"/>
<dbReference type="InterPro" id="IPR001789">
    <property type="entry name" value="Sig_transdc_resp-reg_receiver"/>
</dbReference>
<dbReference type="OrthoDB" id="9781208at2"/>
<dbReference type="SUPFAM" id="SSF55874">
    <property type="entry name" value="ATPase domain of HSP90 chaperone/DNA topoisomerase II/histidine kinase"/>
    <property type="match status" value="1"/>
</dbReference>
<dbReference type="GO" id="GO:0000155">
    <property type="term" value="F:phosphorelay sensor kinase activity"/>
    <property type="evidence" value="ECO:0007669"/>
    <property type="project" value="InterPro"/>
</dbReference>
<dbReference type="PANTHER" id="PTHR43547:SF2">
    <property type="entry name" value="HYBRID SIGNAL TRANSDUCTION HISTIDINE KINASE C"/>
    <property type="match status" value="1"/>
</dbReference>